<gene>
    <name evidence="1" type="ORF">N7G274_008222</name>
</gene>
<sequence length="88" mass="10414">MAAWPPLTSEFREVYIITCHLMYELSHGNDHSCRGIYRLKDQARQVREDWSRVQIHARPNIYNPHVEIPQHNEYAALDWVIIATKVDV</sequence>
<organism evidence="1 2">
    <name type="scientific">Stereocaulon virgatum</name>
    <dbReference type="NCBI Taxonomy" id="373712"/>
    <lineage>
        <taxon>Eukaryota</taxon>
        <taxon>Fungi</taxon>
        <taxon>Dikarya</taxon>
        <taxon>Ascomycota</taxon>
        <taxon>Pezizomycotina</taxon>
        <taxon>Lecanoromycetes</taxon>
        <taxon>OSLEUM clade</taxon>
        <taxon>Lecanoromycetidae</taxon>
        <taxon>Lecanorales</taxon>
        <taxon>Lecanorineae</taxon>
        <taxon>Stereocaulaceae</taxon>
        <taxon>Stereocaulon</taxon>
    </lineage>
</organism>
<proteinExistence type="predicted"/>
<reference evidence="1 2" key="1">
    <citation type="submission" date="2024-09" db="EMBL/GenBank/DDBJ databases">
        <title>Rethinking Asexuality: The Enigmatic Case of Functional Sexual Genes in Lepraria (Stereocaulaceae).</title>
        <authorList>
            <person name="Doellman M."/>
            <person name="Sun Y."/>
            <person name="Barcenas-Pena A."/>
            <person name="Lumbsch H.T."/>
            <person name="Grewe F."/>
        </authorList>
    </citation>
    <scope>NUCLEOTIDE SEQUENCE [LARGE SCALE GENOMIC DNA]</scope>
    <source>
        <strain evidence="1 2">Mercado 3170</strain>
    </source>
</reference>
<evidence type="ECO:0000313" key="2">
    <source>
        <dbReference type="Proteomes" id="UP001590950"/>
    </source>
</evidence>
<dbReference type="EMBL" id="JBEFKJ010000027">
    <property type="protein sequence ID" value="KAL2039173.1"/>
    <property type="molecule type" value="Genomic_DNA"/>
</dbReference>
<protein>
    <submittedName>
        <fullName evidence="1">Uncharacterized protein</fullName>
    </submittedName>
</protein>
<keyword evidence="2" id="KW-1185">Reference proteome</keyword>
<accession>A0ABR4A778</accession>
<dbReference type="Proteomes" id="UP001590950">
    <property type="component" value="Unassembled WGS sequence"/>
</dbReference>
<evidence type="ECO:0000313" key="1">
    <source>
        <dbReference type="EMBL" id="KAL2039173.1"/>
    </source>
</evidence>
<name>A0ABR4A778_9LECA</name>
<comment type="caution">
    <text evidence="1">The sequence shown here is derived from an EMBL/GenBank/DDBJ whole genome shotgun (WGS) entry which is preliminary data.</text>
</comment>